<dbReference type="InterPro" id="IPR005809">
    <property type="entry name" value="Succ_CoA_ligase-like_bsu"/>
</dbReference>
<dbReference type="SUPFAM" id="SSF56059">
    <property type="entry name" value="Glutathione synthetase ATP-binding domain-like"/>
    <property type="match status" value="1"/>
</dbReference>
<keyword evidence="11" id="KW-1185">Reference proteome</keyword>
<reference evidence="10 11" key="1">
    <citation type="journal article" date="2017" name="BMC Genomics">
        <title>Comparative genomic and phylogenomic analyses of the Bifidobacteriaceae family.</title>
        <authorList>
            <person name="Lugli G.A."/>
            <person name="Milani C."/>
            <person name="Turroni F."/>
            <person name="Duranti S."/>
            <person name="Mancabelli L."/>
            <person name="Mangifesta M."/>
            <person name="Ferrario C."/>
            <person name="Modesto M."/>
            <person name="Mattarelli P."/>
            <person name="Jiri K."/>
            <person name="van Sinderen D."/>
            <person name="Ventura M."/>
        </authorList>
    </citation>
    <scope>NUCLEOTIDE SEQUENCE [LARGE SCALE GENOMIC DNA]</scope>
    <source>
        <strain evidence="10 11">DSM 24744</strain>
    </source>
</reference>
<keyword evidence="4 8" id="KW-0479">Metal-binding</keyword>
<dbReference type="OrthoDB" id="9802602at2"/>
<evidence type="ECO:0000256" key="2">
    <source>
        <dbReference type="ARBA" id="ARBA00022532"/>
    </source>
</evidence>
<comment type="catalytic activity">
    <reaction evidence="8">
        <text>succinate + ATP + CoA = succinyl-CoA + ADP + phosphate</text>
        <dbReference type="Rhea" id="RHEA:17661"/>
        <dbReference type="ChEBI" id="CHEBI:30031"/>
        <dbReference type="ChEBI" id="CHEBI:30616"/>
        <dbReference type="ChEBI" id="CHEBI:43474"/>
        <dbReference type="ChEBI" id="CHEBI:57287"/>
        <dbReference type="ChEBI" id="CHEBI:57292"/>
        <dbReference type="ChEBI" id="CHEBI:456216"/>
        <dbReference type="EC" id="6.2.1.5"/>
    </reaction>
</comment>
<dbReference type="GO" id="GO:0005829">
    <property type="term" value="C:cytosol"/>
    <property type="evidence" value="ECO:0007669"/>
    <property type="project" value="TreeGrafter"/>
</dbReference>
<dbReference type="Pfam" id="PF08442">
    <property type="entry name" value="ATP-grasp_2"/>
    <property type="match status" value="1"/>
</dbReference>
<comment type="caution">
    <text evidence="10">The sequence shown here is derived from an EMBL/GenBank/DDBJ whole genome shotgun (WGS) entry which is preliminary data.</text>
</comment>
<dbReference type="AlphaFoldDB" id="A0A261ERV9"/>
<dbReference type="Pfam" id="PF00549">
    <property type="entry name" value="Ligase_CoA"/>
    <property type="match status" value="1"/>
</dbReference>
<evidence type="ECO:0000256" key="4">
    <source>
        <dbReference type="ARBA" id="ARBA00022723"/>
    </source>
</evidence>
<dbReference type="SUPFAM" id="SSF52210">
    <property type="entry name" value="Succinyl-CoA synthetase domains"/>
    <property type="match status" value="1"/>
</dbReference>
<dbReference type="GO" id="GO:0006104">
    <property type="term" value="P:succinyl-CoA metabolic process"/>
    <property type="evidence" value="ECO:0007669"/>
    <property type="project" value="TreeGrafter"/>
</dbReference>
<dbReference type="InterPro" id="IPR013650">
    <property type="entry name" value="ATP-grasp_succ-CoA_synth-type"/>
</dbReference>
<dbReference type="InterPro" id="IPR013815">
    <property type="entry name" value="ATP_grasp_subdomain_1"/>
</dbReference>
<comment type="pathway">
    <text evidence="8">Carbohydrate metabolism; tricarboxylic acid cycle; succinate from succinyl-CoA (ligase route): step 1/1.</text>
</comment>
<comment type="cofactor">
    <cofactor evidence="8">
        <name>Mg(2+)</name>
        <dbReference type="ChEBI" id="CHEBI:18420"/>
    </cofactor>
    <text evidence="8">Binds 1 Mg(2+) ion per subunit.</text>
</comment>
<feature type="binding site" evidence="8">
    <location>
        <position position="99"/>
    </location>
    <ligand>
        <name>ATP</name>
        <dbReference type="ChEBI" id="CHEBI:30616"/>
    </ligand>
</feature>
<evidence type="ECO:0000259" key="9">
    <source>
        <dbReference type="PROSITE" id="PS50975"/>
    </source>
</evidence>
<feature type="binding site" evidence="8">
    <location>
        <position position="94"/>
    </location>
    <ligand>
        <name>ATP</name>
        <dbReference type="ChEBI" id="CHEBI:30616"/>
    </ligand>
</feature>
<dbReference type="Gene3D" id="3.30.470.20">
    <property type="entry name" value="ATP-grasp fold, B domain"/>
    <property type="match status" value="1"/>
</dbReference>
<dbReference type="GO" id="GO:0000287">
    <property type="term" value="F:magnesium ion binding"/>
    <property type="evidence" value="ECO:0007669"/>
    <property type="project" value="UniProtKB-UniRule"/>
</dbReference>
<evidence type="ECO:0000256" key="5">
    <source>
        <dbReference type="ARBA" id="ARBA00022741"/>
    </source>
</evidence>
<dbReference type="PROSITE" id="PS50975">
    <property type="entry name" value="ATP_GRASP"/>
    <property type="match status" value="1"/>
</dbReference>
<organism evidence="10 11">
    <name type="scientific">Pseudoscardovia suis</name>
    <dbReference type="NCBI Taxonomy" id="987063"/>
    <lineage>
        <taxon>Bacteria</taxon>
        <taxon>Bacillati</taxon>
        <taxon>Actinomycetota</taxon>
        <taxon>Actinomycetes</taxon>
        <taxon>Bifidobacteriales</taxon>
        <taxon>Bifidobacteriaceae</taxon>
        <taxon>Pseudoscardovia</taxon>
    </lineage>
</organism>
<dbReference type="GO" id="GO:0042709">
    <property type="term" value="C:succinate-CoA ligase complex"/>
    <property type="evidence" value="ECO:0007669"/>
    <property type="project" value="TreeGrafter"/>
</dbReference>
<dbReference type="Gene3D" id="3.40.50.261">
    <property type="entry name" value="Succinyl-CoA synthetase domains"/>
    <property type="match status" value="1"/>
</dbReference>
<protein>
    <recommendedName>
        <fullName evidence="8">Succinate--CoA ligase [ADP-forming] subunit beta</fullName>
        <ecNumber evidence="8">6.2.1.5</ecNumber>
    </recommendedName>
    <alternativeName>
        <fullName evidence="8">Succinyl-CoA synthetase subunit beta</fullName>
        <shortName evidence="8">SCS-beta</shortName>
    </alternativeName>
</protein>
<evidence type="ECO:0000256" key="8">
    <source>
        <dbReference type="HAMAP-Rule" id="MF_00558"/>
    </source>
</evidence>
<keyword evidence="5 8" id="KW-0547">Nucleotide-binding</keyword>
<sequence length="404" mass="43342">MDLYEYQGRQLFEEEGIPVPKGIYAMTPQEARKAADSIGYPCVIKGQAKIGHRGQAGAVKIAHDADEAEKLAAQILPMSVRGHKVNGVLLCEAAHIIHEYYVSISVDRTSRDYDVLATAAGGTEVEDIARQHPEYVKRLHIDPYKGFTLDDAKVMAEQIGFYHADNDQAAQILLKMWKVFSDSDATLVEINPLAKVGDPDDESSKSLCALDSKVSLDGNAAFRHDGWKRFADTAPADPLEERAQQHGLHYVRLKGQVGVIGNGAGLVMSSLDAVAGAAQDQGTDIKPANFLDIGGGASAEVMAECLSIVLDDPNVKDVFVNVYGGITSCQLVAEGILEALDKLNTTAPIIIRFDGNAAKEGLETLKAANRPNIIVESTMEQAAAAAARIAASMEGNGNTQEENR</sequence>
<evidence type="ECO:0000256" key="3">
    <source>
        <dbReference type="ARBA" id="ARBA00022598"/>
    </source>
</evidence>
<dbReference type="GO" id="GO:0005524">
    <property type="term" value="F:ATP binding"/>
    <property type="evidence" value="ECO:0007669"/>
    <property type="project" value="UniProtKB-UniRule"/>
</dbReference>
<feature type="binding site" evidence="8">
    <location>
        <position position="262"/>
    </location>
    <ligand>
        <name>substrate</name>
        <note>ligand shared with subunit alpha</note>
    </ligand>
</feature>
<dbReference type="InterPro" id="IPR011761">
    <property type="entry name" value="ATP-grasp"/>
</dbReference>
<comment type="subunit">
    <text evidence="8">Heterotetramer of two alpha and two beta subunits.</text>
</comment>
<comment type="caution">
    <text evidence="8">Lacks conserved residue(s) required for the propagation of feature annotation.</text>
</comment>
<dbReference type="EC" id="6.2.1.5" evidence="8"/>
<dbReference type="HAMAP" id="MF_00558">
    <property type="entry name" value="Succ_CoA_beta"/>
    <property type="match status" value="1"/>
</dbReference>
<feature type="binding site" evidence="8">
    <location>
        <position position="211"/>
    </location>
    <ligand>
        <name>Mg(2+)</name>
        <dbReference type="ChEBI" id="CHEBI:18420"/>
    </ligand>
</feature>
<keyword evidence="7 8" id="KW-0460">Magnesium</keyword>
<feature type="domain" description="ATP-grasp" evidence="9">
    <location>
        <begin position="9"/>
        <end position="216"/>
    </location>
</feature>
<dbReference type="InterPro" id="IPR016102">
    <property type="entry name" value="Succinyl-CoA_synth-like"/>
</dbReference>
<gene>
    <name evidence="8" type="primary">sucC</name>
    <name evidence="10" type="ORF">PSSU_1412</name>
</gene>
<dbReference type="InterPro" id="IPR005811">
    <property type="entry name" value="SUCC_ACL_C"/>
</dbReference>
<comment type="function">
    <text evidence="8">Succinyl-CoA synthetase functions in the citric acid cycle (TCA), coupling the hydrolysis of succinyl-CoA to the synthesis of either ATP or GTP and thus represents the only step of substrate-level phosphorylation in the TCA. The beta subunit provides nucleotide specificity of the enzyme and binds the substrate succinate, while the binding sites for coenzyme A and phosphate are found in the alpha subunit.</text>
</comment>
<dbReference type="GO" id="GO:0006099">
    <property type="term" value="P:tricarboxylic acid cycle"/>
    <property type="evidence" value="ECO:0007669"/>
    <property type="project" value="UniProtKB-UniRule"/>
</dbReference>
<keyword evidence="3 8" id="KW-0436">Ligase</keyword>
<keyword evidence="2 8" id="KW-0816">Tricarboxylic acid cycle</keyword>
<dbReference type="GO" id="GO:0004776">
    <property type="term" value="F:succinate-CoA ligase (GDP-forming) activity"/>
    <property type="evidence" value="ECO:0007669"/>
    <property type="project" value="RHEA"/>
</dbReference>
<evidence type="ECO:0000256" key="1">
    <source>
        <dbReference type="ARBA" id="ARBA00009182"/>
    </source>
</evidence>
<evidence type="ECO:0000256" key="6">
    <source>
        <dbReference type="ARBA" id="ARBA00022840"/>
    </source>
</evidence>
<evidence type="ECO:0000313" key="11">
    <source>
        <dbReference type="Proteomes" id="UP000216454"/>
    </source>
</evidence>
<feature type="binding site" evidence="8">
    <location>
        <position position="45"/>
    </location>
    <ligand>
        <name>ATP</name>
        <dbReference type="ChEBI" id="CHEBI:30616"/>
    </ligand>
</feature>
<dbReference type="FunFam" id="3.40.50.261:FF:000007">
    <property type="entry name" value="Succinate--CoA ligase [ADP-forming] subunit beta"/>
    <property type="match status" value="1"/>
</dbReference>
<dbReference type="PIRSF" id="PIRSF001554">
    <property type="entry name" value="SucCS_beta"/>
    <property type="match status" value="1"/>
</dbReference>
<dbReference type="Proteomes" id="UP000216454">
    <property type="component" value="Unassembled WGS sequence"/>
</dbReference>
<keyword evidence="6 8" id="KW-0067">ATP-binding</keyword>
<dbReference type="PANTHER" id="PTHR11815:SF10">
    <property type="entry name" value="SUCCINATE--COA LIGASE [GDP-FORMING] SUBUNIT BETA, MITOCHONDRIAL"/>
    <property type="match status" value="1"/>
</dbReference>
<name>A0A261ERV9_9BIFI</name>
<feature type="binding site" evidence="8">
    <location>
        <position position="191"/>
    </location>
    <ligand>
        <name>Mg(2+)</name>
        <dbReference type="ChEBI" id="CHEBI:18420"/>
    </ligand>
</feature>
<comment type="similarity">
    <text evidence="1 8">Belongs to the succinate/malate CoA ligase beta subunit family.</text>
</comment>
<feature type="binding site" evidence="8">
    <location>
        <begin position="325"/>
        <end position="327"/>
    </location>
    <ligand>
        <name>substrate</name>
        <note>ligand shared with subunit alpha</note>
    </ligand>
</feature>
<dbReference type="EMBL" id="MWWQ01000014">
    <property type="protein sequence ID" value="OZG49588.1"/>
    <property type="molecule type" value="Genomic_DNA"/>
</dbReference>
<dbReference type="NCBIfam" id="NF001913">
    <property type="entry name" value="PRK00696.1"/>
    <property type="match status" value="1"/>
</dbReference>
<evidence type="ECO:0000256" key="7">
    <source>
        <dbReference type="ARBA" id="ARBA00022842"/>
    </source>
</evidence>
<dbReference type="PANTHER" id="PTHR11815">
    <property type="entry name" value="SUCCINYL-COA SYNTHETASE BETA CHAIN"/>
    <property type="match status" value="1"/>
</dbReference>
<dbReference type="Gene3D" id="3.30.1490.20">
    <property type="entry name" value="ATP-grasp fold, A domain"/>
    <property type="match status" value="1"/>
</dbReference>
<accession>A0A261ERV9</accession>
<dbReference type="RefSeq" id="WP_094691715.1">
    <property type="nucleotide sequence ID" value="NZ_MWWQ01000014.1"/>
</dbReference>
<evidence type="ECO:0000313" key="10">
    <source>
        <dbReference type="EMBL" id="OZG49588.1"/>
    </source>
</evidence>
<dbReference type="FunFam" id="3.30.470.20:FF:000002">
    <property type="entry name" value="Succinate--CoA ligase [ADP-forming] subunit beta"/>
    <property type="match status" value="1"/>
</dbReference>
<proteinExistence type="inferred from homology"/>
<comment type="catalytic activity">
    <reaction evidence="8">
        <text>GTP + succinate + CoA = succinyl-CoA + GDP + phosphate</text>
        <dbReference type="Rhea" id="RHEA:22120"/>
        <dbReference type="ChEBI" id="CHEBI:30031"/>
        <dbReference type="ChEBI" id="CHEBI:37565"/>
        <dbReference type="ChEBI" id="CHEBI:43474"/>
        <dbReference type="ChEBI" id="CHEBI:57287"/>
        <dbReference type="ChEBI" id="CHEBI:57292"/>
        <dbReference type="ChEBI" id="CHEBI:58189"/>
    </reaction>
</comment>
<dbReference type="GO" id="GO:0004775">
    <property type="term" value="F:succinate-CoA ligase (ADP-forming) activity"/>
    <property type="evidence" value="ECO:0007669"/>
    <property type="project" value="UniProtKB-UniRule"/>
</dbReference>
<dbReference type="UniPathway" id="UPA00223">
    <property type="reaction ID" value="UER00999"/>
</dbReference>